<feature type="coiled-coil region" evidence="1">
    <location>
        <begin position="83"/>
        <end position="110"/>
    </location>
</feature>
<dbReference type="PANTHER" id="PTHR31635">
    <property type="entry name" value="REVERSE TRANSCRIPTASE DOMAIN-CONTAINING PROTEIN-RELATED"/>
    <property type="match status" value="1"/>
</dbReference>
<keyword evidence="3" id="KW-1185">Reference proteome</keyword>
<keyword evidence="1" id="KW-0175">Coiled coil</keyword>
<comment type="caution">
    <text evidence="2">The sequence shown here is derived from an EMBL/GenBank/DDBJ whole genome shotgun (WGS) entry which is preliminary data.</text>
</comment>
<reference evidence="2 3" key="1">
    <citation type="submission" date="2024-09" db="EMBL/GenBank/DDBJ databases">
        <title>Chromosome-scale assembly of Riccia fluitans.</title>
        <authorList>
            <person name="Paukszto L."/>
            <person name="Sawicki J."/>
            <person name="Karawczyk K."/>
            <person name="Piernik-Szablinska J."/>
            <person name="Szczecinska M."/>
            <person name="Mazdziarz M."/>
        </authorList>
    </citation>
    <scope>NUCLEOTIDE SEQUENCE [LARGE SCALE GENOMIC DNA]</scope>
    <source>
        <strain evidence="2">Rf_01</strain>
        <tissue evidence="2">Aerial parts of the thallus</tissue>
    </source>
</reference>
<sequence>MGFAEGFIRFTKGLVEDSTSKIHANRQFSEKIQIERGVKQGCPLFFAIATQPSMTLLKSREMEERIHGLHLQGQNYTLHNLFADDSEVMLQAAEENFNELKEAIATYETISGVKLNICKSTIIPVTMGTTPSWLS</sequence>
<dbReference type="EMBL" id="JBHFFA010000001">
    <property type="protein sequence ID" value="KAL2649540.1"/>
    <property type="molecule type" value="Genomic_DNA"/>
</dbReference>
<dbReference type="PANTHER" id="PTHR31635:SF196">
    <property type="entry name" value="REVERSE TRANSCRIPTASE DOMAIN-CONTAINING PROTEIN-RELATED"/>
    <property type="match status" value="1"/>
</dbReference>
<evidence type="ECO:0000313" key="2">
    <source>
        <dbReference type="EMBL" id="KAL2649540.1"/>
    </source>
</evidence>
<dbReference type="AlphaFoldDB" id="A0ABD1ZDW9"/>
<evidence type="ECO:0008006" key="4">
    <source>
        <dbReference type="Google" id="ProtNLM"/>
    </source>
</evidence>
<dbReference type="Proteomes" id="UP001605036">
    <property type="component" value="Unassembled WGS sequence"/>
</dbReference>
<proteinExistence type="predicted"/>
<protein>
    <recommendedName>
        <fullName evidence="4">Reverse transcriptase domain-containing protein</fullName>
    </recommendedName>
</protein>
<organism evidence="2 3">
    <name type="scientific">Riccia fluitans</name>
    <dbReference type="NCBI Taxonomy" id="41844"/>
    <lineage>
        <taxon>Eukaryota</taxon>
        <taxon>Viridiplantae</taxon>
        <taxon>Streptophyta</taxon>
        <taxon>Embryophyta</taxon>
        <taxon>Marchantiophyta</taxon>
        <taxon>Marchantiopsida</taxon>
        <taxon>Marchantiidae</taxon>
        <taxon>Marchantiales</taxon>
        <taxon>Ricciaceae</taxon>
        <taxon>Riccia</taxon>
    </lineage>
</organism>
<accession>A0ABD1ZDW9</accession>
<gene>
    <name evidence="2" type="ORF">R1flu_017668</name>
</gene>
<evidence type="ECO:0000313" key="3">
    <source>
        <dbReference type="Proteomes" id="UP001605036"/>
    </source>
</evidence>
<evidence type="ECO:0000256" key="1">
    <source>
        <dbReference type="SAM" id="Coils"/>
    </source>
</evidence>
<name>A0ABD1ZDW9_9MARC</name>